<dbReference type="InterPro" id="IPR001789">
    <property type="entry name" value="Sig_transdc_resp-reg_receiver"/>
</dbReference>
<feature type="transmembrane region" description="Helical" evidence="11">
    <location>
        <begin position="82"/>
        <end position="103"/>
    </location>
</feature>
<dbReference type="Proteomes" id="UP000590749">
    <property type="component" value="Unassembled WGS sequence"/>
</dbReference>
<feature type="transmembrane region" description="Helical" evidence="11">
    <location>
        <begin position="252"/>
        <end position="270"/>
    </location>
</feature>
<keyword evidence="8" id="KW-0067">ATP-binding</keyword>
<gene>
    <name evidence="16" type="ORF">FHR83_003239</name>
</gene>
<dbReference type="InterPro" id="IPR003661">
    <property type="entry name" value="HisK_dim/P_dom"/>
</dbReference>
<dbReference type="NCBIfam" id="TIGR00229">
    <property type="entry name" value="sensory_box"/>
    <property type="match status" value="4"/>
</dbReference>
<dbReference type="PRINTS" id="PR00344">
    <property type="entry name" value="BCTRLSENSOR"/>
</dbReference>
<dbReference type="Pfam" id="PF08447">
    <property type="entry name" value="PAS_3"/>
    <property type="match status" value="1"/>
</dbReference>
<feature type="modified residue" description="4-aspartylphosphate" evidence="10">
    <location>
        <position position="1224"/>
    </location>
</feature>
<dbReference type="SMART" id="SM00091">
    <property type="entry name" value="PAS"/>
    <property type="match status" value="4"/>
</dbReference>
<evidence type="ECO:0000256" key="2">
    <source>
        <dbReference type="ARBA" id="ARBA00004236"/>
    </source>
</evidence>
<dbReference type="SUPFAM" id="SSF47384">
    <property type="entry name" value="Homodimeric domain of signal transducing histidine kinase"/>
    <property type="match status" value="1"/>
</dbReference>
<dbReference type="InterPro" id="IPR013655">
    <property type="entry name" value="PAS_fold_3"/>
</dbReference>
<evidence type="ECO:0000256" key="10">
    <source>
        <dbReference type="PROSITE-ProRule" id="PRU00169"/>
    </source>
</evidence>
<dbReference type="InterPro" id="IPR001610">
    <property type="entry name" value="PAC"/>
</dbReference>
<dbReference type="InterPro" id="IPR000700">
    <property type="entry name" value="PAS-assoc_C"/>
</dbReference>
<dbReference type="SMART" id="SM00388">
    <property type="entry name" value="HisKA"/>
    <property type="match status" value="1"/>
</dbReference>
<dbReference type="CDD" id="cd00156">
    <property type="entry name" value="REC"/>
    <property type="match status" value="1"/>
</dbReference>
<dbReference type="Pfam" id="PF00989">
    <property type="entry name" value="PAS"/>
    <property type="match status" value="1"/>
</dbReference>
<evidence type="ECO:0000256" key="4">
    <source>
        <dbReference type="ARBA" id="ARBA00022553"/>
    </source>
</evidence>
<keyword evidence="5" id="KW-0808">Transferase</keyword>
<dbReference type="InterPro" id="IPR005467">
    <property type="entry name" value="His_kinase_dom"/>
</dbReference>
<evidence type="ECO:0000259" key="14">
    <source>
        <dbReference type="PROSITE" id="PS50112"/>
    </source>
</evidence>
<dbReference type="GO" id="GO:0005524">
    <property type="term" value="F:ATP binding"/>
    <property type="evidence" value="ECO:0007669"/>
    <property type="project" value="UniProtKB-KW"/>
</dbReference>
<dbReference type="SMART" id="SM00448">
    <property type="entry name" value="REC"/>
    <property type="match status" value="2"/>
</dbReference>
<keyword evidence="17" id="KW-1185">Reference proteome</keyword>
<feature type="modified residue" description="4-aspartylphosphate" evidence="10">
    <location>
        <position position="1092"/>
    </location>
</feature>
<evidence type="ECO:0000256" key="5">
    <source>
        <dbReference type="ARBA" id="ARBA00022679"/>
    </source>
</evidence>
<feature type="transmembrane region" description="Helical" evidence="11">
    <location>
        <begin position="20"/>
        <end position="41"/>
    </location>
</feature>
<feature type="domain" description="Response regulatory" evidence="13">
    <location>
        <begin position="1175"/>
        <end position="1292"/>
    </location>
</feature>
<dbReference type="CDD" id="cd16922">
    <property type="entry name" value="HATPase_EvgS-ArcB-TorS-like"/>
    <property type="match status" value="1"/>
</dbReference>
<dbReference type="SUPFAM" id="SSF55874">
    <property type="entry name" value="ATPase domain of HSP90 chaperone/DNA topoisomerase II/histidine kinase"/>
    <property type="match status" value="1"/>
</dbReference>
<dbReference type="PROSITE" id="PS50109">
    <property type="entry name" value="HIS_KIN"/>
    <property type="match status" value="1"/>
</dbReference>
<comment type="catalytic activity">
    <reaction evidence="1">
        <text>ATP + protein L-histidine = ADP + protein N-phospho-L-histidine.</text>
        <dbReference type="EC" id="2.7.13.3"/>
    </reaction>
</comment>
<dbReference type="PANTHER" id="PTHR45339:SF5">
    <property type="entry name" value="HISTIDINE KINASE"/>
    <property type="match status" value="1"/>
</dbReference>
<keyword evidence="11" id="KW-0812">Transmembrane</keyword>
<comment type="caution">
    <text evidence="16">The sequence shown here is derived from an EMBL/GenBank/DDBJ whole genome shotgun (WGS) entry which is preliminary data.</text>
</comment>
<evidence type="ECO:0000313" key="17">
    <source>
        <dbReference type="Proteomes" id="UP000590749"/>
    </source>
</evidence>
<dbReference type="GO" id="GO:0000155">
    <property type="term" value="F:phosphorelay sensor kinase activity"/>
    <property type="evidence" value="ECO:0007669"/>
    <property type="project" value="InterPro"/>
</dbReference>
<dbReference type="InterPro" id="IPR036097">
    <property type="entry name" value="HisK_dim/P_sf"/>
</dbReference>
<evidence type="ECO:0000256" key="8">
    <source>
        <dbReference type="ARBA" id="ARBA00022840"/>
    </source>
</evidence>
<feature type="transmembrane region" description="Helical" evidence="11">
    <location>
        <begin position="153"/>
        <end position="175"/>
    </location>
</feature>
<evidence type="ECO:0000256" key="6">
    <source>
        <dbReference type="ARBA" id="ARBA00022741"/>
    </source>
</evidence>
<feature type="transmembrane region" description="Helical" evidence="11">
    <location>
        <begin position="53"/>
        <end position="70"/>
    </location>
</feature>
<dbReference type="InterPro" id="IPR003594">
    <property type="entry name" value="HATPase_dom"/>
</dbReference>
<dbReference type="PANTHER" id="PTHR45339">
    <property type="entry name" value="HYBRID SIGNAL TRANSDUCTION HISTIDINE KINASE J"/>
    <property type="match status" value="1"/>
</dbReference>
<dbReference type="FunFam" id="3.30.565.10:FF:000078">
    <property type="entry name" value="Two-component sensor histidine kinase"/>
    <property type="match status" value="1"/>
</dbReference>
<dbReference type="CDD" id="cd17546">
    <property type="entry name" value="REC_hyHK_CKI1_RcsC-like"/>
    <property type="match status" value="1"/>
</dbReference>
<dbReference type="SMART" id="SM00086">
    <property type="entry name" value="PAC"/>
    <property type="match status" value="4"/>
</dbReference>
<feature type="transmembrane region" description="Helical" evidence="11">
    <location>
        <begin position="123"/>
        <end position="141"/>
    </location>
</feature>
<comment type="subcellular location">
    <subcellularLocation>
        <location evidence="2">Cell membrane</location>
    </subcellularLocation>
</comment>
<dbReference type="InterPro" id="IPR013767">
    <property type="entry name" value="PAS_fold"/>
</dbReference>
<dbReference type="InterPro" id="IPR000014">
    <property type="entry name" value="PAS"/>
</dbReference>
<evidence type="ECO:0000259" key="13">
    <source>
        <dbReference type="PROSITE" id="PS50110"/>
    </source>
</evidence>
<keyword evidence="4 10" id="KW-0597">Phosphoprotein</keyword>
<dbReference type="CDD" id="cd00130">
    <property type="entry name" value="PAS"/>
    <property type="match status" value="4"/>
</dbReference>
<dbReference type="PROSITE" id="PS50110">
    <property type="entry name" value="RESPONSE_REGULATORY"/>
    <property type="match status" value="2"/>
</dbReference>
<dbReference type="FunFam" id="1.10.287.130:FF:000002">
    <property type="entry name" value="Two-component osmosensing histidine kinase"/>
    <property type="match status" value="1"/>
</dbReference>
<feature type="domain" description="PAC" evidence="15">
    <location>
        <begin position="607"/>
        <end position="659"/>
    </location>
</feature>
<dbReference type="RefSeq" id="WP_183220405.1">
    <property type="nucleotide sequence ID" value="NZ_BMPW01000004.1"/>
</dbReference>
<keyword evidence="11" id="KW-0472">Membrane</keyword>
<proteinExistence type="predicted"/>
<dbReference type="InterPro" id="IPR004358">
    <property type="entry name" value="Sig_transdc_His_kin-like_C"/>
</dbReference>
<feature type="domain" description="PAS" evidence="14">
    <location>
        <begin position="301"/>
        <end position="338"/>
    </location>
</feature>
<feature type="transmembrane region" description="Helical" evidence="11">
    <location>
        <begin position="504"/>
        <end position="522"/>
    </location>
</feature>
<reference evidence="16 17" key="1">
    <citation type="submission" date="2020-08" db="EMBL/GenBank/DDBJ databases">
        <title>Genomic Encyclopedia of Type Strains, Phase III (KMG-III): the genomes of soil and plant-associated and newly described type strains.</title>
        <authorList>
            <person name="Whitman W."/>
        </authorList>
    </citation>
    <scope>NUCLEOTIDE SEQUENCE [LARGE SCALE GENOMIC DNA]</scope>
    <source>
        <strain evidence="16 17">CECT 3287</strain>
    </source>
</reference>
<dbReference type="SUPFAM" id="SSF55785">
    <property type="entry name" value="PYP-like sensor domain (PAS domain)"/>
    <property type="match status" value="4"/>
</dbReference>
<dbReference type="EMBL" id="JACHXF010000006">
    <property type="protein sequence ID" value="MBB3095569.1"/>
    <property type="molecule type" value="Genomic_DNA"/>
</dbReference>
<feature type="domain" description="Response regulatory" evidence="13">
    <location>
        <begin position="1038"/>
        <end position="1154"/>
    </location>
</feature>
<dbReference type="Gene3D" id="3.30.565.10">
    <property type="entry name" value="Histidine kinase-like ATPase, C-terminal domain"/>
    <property type="match status" value="1"/>
</dbReference>
<name>A0A7W5AGJ4_9ACTN</name>
<dbReference type="GO" id="GO:0005886">
    <property type="term" value="C:plasma membrane"/>
    <property type="evidence" value="ECO:0007669"/>
    <property type="project" value="UniProtKB-SubCell"/>
</dbReference>
<evidence type="ECO:0000259" key="12">
    <source>
        <dbReference type="PROSITE" id="PS50109"/>
    </source>
</evidence>
<dbReference type="GO" id="GO:0006355">
    <property type="term" value="P:regulation of DNA-templated transcription"/>
    <property type="evidence" value="ECO:0007669"/>
    <property type="project" value="InterPro"/>
</dbReference>
<feature type="domain" description="PAS" evidence="14">
    <location>
        <begin position="534"/>
        <end position="586"/>
    </location>
</feature>
<feature type="domain" description="Histidine kinase" evidence="12">
    <location>
        <begin position="798"/>
        <end position="1020"/>
    </location>
</feature>
<dbReference type="Pfam" id="PF02518">
    <property type="entry name" value="HATPase_c"/>
    <property type="match status" value="1"/>
</dbReference>
<feature type="domain" description="PAS" evidence="14">
    <location>
        <begin position="415"/>
        <end position="485"/>
    </location>
</feature>
<evidence type="ECO:0000256" key="11">
    <source>
        <dbReference type="SAM" id="Phobius"/>
    </source>
</evidence>
<accession>A0A7W5AGJ4</accession>
<keyword evidence="9" id="KW-0902">Two-component regulatory system</keyword>
<organism evidence="16 17">
    <name type="scientific">Actinoplanes campanulatus</name>
    <dbReference type="NCBI Taxonomy" id="113559"/>
    <lineage>
        <taxon>Bacteria</taxon>
        <taxon>Bacillati</taxon>
        <taxon>Actinomycetota</taxon>
        <taxon>Actinomycetes</taxon>
        <taxon>Micromonosporales</taxon>
        <taxon>Micromonosporaceae</taxon>
        <taxon>Actinoplanes</taxon>
    </lineage>
</organism>
<dbReference type="EC" id="2.7.13.3" evidence="3"/>
<feature type="domain" description="PAC" evidence="15">
    <location>
        <begin position="363"/>
        <end position="414"/>
    </location>
</feature>
<evidence type="ECO:0000256" key="3">
    <source>
        <dbReference type="ARBA" id="ARBA00012438"/>
    </source>
</evidence>
<dbReference type="SUPFAM" id="SSF52172">
    <property type="entry name" value="CheY-like"/>
    <property type="match status" value="2"/>
</dbReference>
<dbReference type="PROSITE" id="PS50113">
    <property type="entry name" value="PAC"/>
    <property type="match status" value="3"/>
</dbReference>
<feature type="domain" description="PAS" evidence="14">
    <location>
        <begin position="653"/>
        <end position="727"/>
    </location>
</feature>
<keyword evidence="6" id="KW-0547">Nucleotide-binding</keyword>
<sequence>MTLDVVMVSSVTGMRHRVLIWRITAVAATGIGTATLAGHVAQVLEWWSMSPTSAVLAITGGAALLFSGPVQAAGWRPRTGRFLALLMVAIAFAALVAALSGAATLVDWLSGTAMLPPTGPPPIRALVAYLLIGMSLVLLDVGPRHGYLASQLLAAAAALVMGVAELASLFGLVALYSDTLVWVTPPAAQVCVLLLAFGVTVSRPGALAVQVFGGRWLGSRAVRRLAPAVAAVVVLIALSPALMARIGVDVESVGADIIVSLLLLTLYLVLLRSGHMLNEADQRRQAVIAELRGQRDFNDIVLTALIEGVVTLAPDGRVLSANERWSQMTGYPADEVIGIHPPYPWWPDREQDLQVILGTEGRMEFSTDIQRRDGENLPILATVCPLRTDDHLSMLIITCRDLTDRDREQAERRRMAEELDHFFTLSGDMLCIASADGYFTRVNPAWTRTFGYTPEEVRERPYLAFVHPDDIDNTVHQVRLLTEGHTSTIDLENRYRARDGSYRWLSWSATPAAVGSSIYAVARDITDQRAAGEAQARLAAIVESTADAIIGRSLDGTILSWNPAAERIYGYPADDMIGHNVDVLYPPALRDEPQRIRAQLVRGETVHVQDTTRVRRDGTAVHLAITISPIRDLSGEVVGAASIARDITDAKRAEKRFRQLVLSAPDAMVIVGTDGVIRLVNDQTERLFGYLGHELIGRPVEMLVPKQLHTEHAQDFQEYLRAPAARQVDLGRELFGRRQDGTEFPVEINLAPLETEDGILVSAAIRDVSERRRTEQALAAARDEALAAAQAKSQFVAMVSHEIRTPMNGVIGLTKLLLDTPLEPVQRRYAESIRTSARALLAIINDILDFSKIEAGKITLVEQDFALGDLIEQVVHAAAAGARDKNVDVVSYYPADLPTIVRGDEGRLRQVLLNLVGNAVKFTHEGEVVVRLDQLGPPRDDRHRFTFSVTDTGIGIDPEQLGRLFEPFTQADSTTSREFGGTGLGLTITHQLVELMGGHLQVDSEPGHGSRFEFTITLAGPPDGRTGGPSRSDLAAHRTLIVDTNPISRRFLTEHVHAWGMQVTTAATSGEALGHLRTAGERGEPYDVVVLDHRPPELDAARLGDDIAADPMIRPRPFCVLLSRDPTAEYRLHGDVLAKPVGPSALYNCLLTHFADDRAVAPVVPPEAPAGGRGRILLAEDNEINQMVAVDTLSALGYETDIAVNGAEAVELASSHEYQAILMDCQMPRLDGYEATERLRHTEQPNQHTPIIAMTAGVLAEDRQRALQAGMDDFLAKPIDADKLRVTLDRWIHPDEETAGQK</sequence>
<evidence type="ECO:0000313" key="16">
    <source>
        <dbReference type="EMBL" id="MBB3095569.1"/>
    </source>
</evidence>
<dbReference type="Pfam" id="PF13426">
    <property type="entry name" value="PAS_9"/>
    <property type="match status" value="2"/>
</dbReference>
<keyword evidence="7" id="KW-0418">Kinase</keyword>
<evidence type="ECO:0000256" key="9">
    <source>
        <dbReference type="ARBA" id="ARBA00023012"/>
    </source>
</evidence>
<feature type="transmembrane region" description="Helical" evidence="11">
    <location>
        <begin position="225"/>
        <end position="246"/>
    </location>
</feature>
<evidence type="ECO:0000256" key="1">
    <source>
        <dbReference type="ARBA" id="ARBA00000085"/>
    </source>
</evidence>
<dbReference type="Gene3D" id="1.10.287.130">
    <property type="match status" value="1"/>
</dbReference>
<dbReference type="InterPro" id="IPR036890">
    <property type="entry name" value="HATPase_C_sf"/>
</dbReference>
<dbReference type="InterPro" id="IPR035965">
    <property type="entry name" value="PAS-like_dom_sf"/>
</dbReference>
<dbReference type="Gene3D" id="3.40.50.2300">
    <property type="match status" value="2"/>
</dbReference>
<dbReference type="InterPro" id="IPR011006">
    <property type="entry name" value="CheY-like_superfamily"/>
</dbReference>
<keyword evidence="11" id="KW-1133">Transmembrane helix</keyword>
<feature type="domain" description="PAC" evidence="15">
    <location>
        <begin position="730"/>
        <end position="780"/>
    </location>
</feature>
<feature type="transmembrane region" description="Helical" evidence="11">
    <location>
        <begin position="187"/>
        <end position="213"/>
    </location>
</feature>
<protein>
    <recommendedName>
        <fullName evidence="3">histidine kinase</fullName>
        <ecNumber evidence="3">2.7.13.3</ecNumber>
    </recommendedName>
</protein>
<dbReference type="SMART" id="SM00387">
    <property type="entry name" value="HATPase_c"/>
    <property type="match status" value="1"/>
</dbReference>
<dbReference type="Gene3D" id="3.30.450.20">
    <property type="entry name" value="PAS domain"/>
    <property type="match status" value="4"/>
</dbReference>
<evidence type="ECO:0000259" key="15">
    <source>
        <dbReference type="PROSITE" id="PS50113"/>
    </source>
</evidence>
<dbReference type="Pfam" id="PF00512">
    <property type="entry name" value="HisKA"/>
    <property type="match status" value="1"/>
</dbReference>
<dbReference type="Pfam" id="PF00072">
    <property type="entry name" value="Response_reg"/>
    <property type="match status" value="1"/>
</dbReference>
<dbReference type="PROSITE" id="PS50112">
    <property type="entry name" value="PAS"/>
    <property type="match status" value="4"/>
</dbReference>
<evidence type="ECO:0000256" key="7">
    <source>
        <dbReference type="ARBA" id="ARBA00022777"/>
    </source>
</evidence>
<dbReference type="CDD" id="cd00082">
    <property type="entry name" value="HisKA"/>
    <property type="match status" value="1"/>
</dbReference>